<evidence type="ECO:0000313" key="3">
    <source>
        <dbReference type="EMBL" id="PXZ07900.1"/>
    </source>
</evidence>
<sequence>MSQKFYTLITQQGAALLANATALGVPLKLTKMAVGDGNGSATTPNASQTSLIHEVYQAPLNSLTTDEKNPNQIIAELVIPENQGGWFIHEIGLYDENNTLIAVGNCPATYKPQLSEGSGRTQVIRMIIIVDNVDCVALKIDPSVVLATRKYVDDLLSTTMQNHKAHTQQELQKELNKLVPKITQINGYELKSNVNLTANDINALPAIKKMQSGVPTYEVGNFLNFLKEVNFYVLPTFKKQNMLGNGFLSQNGYAQIPLSIEGTIKFLIVQWGSSVAYGPRYFTYPISFPNNYLCSFATSNDVGGSFVSVDTAKIANLKTQIHLSPYSVSGVVISERVVAINWLSIGY</sequence>
<dbReference type="OrthoDB" id="9810174at2"/>
<dbReference type="InterPro" id="IPR051934">
    <property type="entry name" value="Phage_Tail_Fiber_Structural"/>
</dbReference>
<accession>A0A2V4E3U5</accession>
<dbReference type="InterPro" id="IPR022225">
    <property type="entry name" value="Phage_tail_fibre_N"/>
</dbReference>
<dbReference type="Gene3D" id="2.60.40.3940">
    <property type="match status" value="1"/>
</dbReference>
<dbReference type="Pfam" id="PF21882">
    <property type="entry name" value="Gp53-like_C"/>
    <property type="match status" value="1"/>
</dbReference>
<name>A0A2V4E3U5_9GAMM</name>
<feature type="domain" description="Putative tail fiber protein gp53-like C-terminal" evidence="2">
    <location>
        <begin position="267"/>
        <end position="347"/>
    </location>
</feature>
<dbReference type="InterPro" id="IPR054075">
    <property type="entry name" value="Gp53-like_C"/>
</dbReference>
<dbReference type="EMBL" id="QGLR01000008">
    <property type="protein sequence ID" value="PXZ07900.1"/>
    <property type="molecule type" value="Genomic_DNA"/>
</dbReference>
<organism evidence="3 4">
    <name type="scientific">Gilliamella apicola</name>
    <dbReference type="NCBI Taxonomy" id="1196095"/>
    <lineage>
        <taxon>Bacteria</taxon>
        <taxon>Pseudomonadati</taxon>
        <taxon>Pseudomonadota</taxon>
        <taxon>Gammaproteobacteria</taxon>
        <taxon>Orbales</taxon>
        <taxon>Orbaceae</taxon>
        <taxon>Gilliamella</taxon>
    </lineage>
</organism>
<reference evidence="3 4" key="1">
    <citation type="submission" date="2018-05" db="EMBL/GenBank/DDBJ databases">
        <title>Reference genomes for bee gut microbiota database.</title>
        <authorList>
            <person name="Ellegaard K.M."/>
        </authorList>
    </citation>
    <scope>NUCLEOTIDE SEQUENCE [LARGE SCALE GENOMIC DNA]</scope>
    <source>
        <strain evidence="3 4">ESL0182</strain>
    </source>
</reference>
<comment type="caution">
    <text evidence="3">The sequence shown here is derived from an EMBL/GenBank/DDBJ whole genome shotgun (WGS) entry which is preliminary data.</text>
</comment>
<dbReference type="PANTHER" id="PTHR35191">
    <property type="entry name" value="PROPHAGE SIDE TAIL FIBER PROTEIN HOMOLOG STFQ-RELATED"/>
    <property type="match status" value="1"/>
</dbReference>
<dbReference type="Proteomes" id="UP000247932">
    <property type="component" value="Unassembled WGS sequence"/>
</dbReference>
<evidence type="ECO:0000313" key="4">
    <source>
        <dbReference type="Proteomes" id="UP000247932"/>
    </source>
</evidence>
<proteinExistence type="predicted"/>
<keyword evidence="4" id="KW-1185">Reference proteome</keyword>
<dbReference type="Pfam" id="PF12571">
    <property type="entry name" value="Phage_tail_fib"/>
    <property type="match status" value="1"/>
</dbReference>
<dbReference type="AlphaFoldDB" id="A0A2V4E3U5"/>
<evidence type="ECO:0000259" key="1">
    <source>
        <dbReference type="Pfam" id="PF12571"/>
    </source>
</evidence>
<feature type="domain" description="Phage tail fibre protein N-terminal" evidence="1">
    <location>
        <begin position="1"/>
        <end position="150"/>
    </location>
</feature>
<gene>
    <name evidence="3" type="ORF">DKK70_04380</name>
</gene>
<evidence type="ECO:0000259" key="2">
    <source>
        <dbReference type="Pfam" id="PF21882"/>
    </source>
</evidence>
<protein>
    <submittedName>
        <fullName evidence="3">DNA inversion product</fullName>
    </submittedName>
</protein>
<dbReference type="PANTHER" id="PTHR35191:SF1">
    <property type="entry name" value="PROPHAGE SIDE TAIL FIBER PROTEIN HOMOLOG STFQ-RELATED"/>
    <property type="match status" value="1"/>
</dbReference>